<evidence type="ECO:0000313" key="3">
    <source>
        <dbReference type="Proteomes" id="UP001163823"/>
    </source>
</evidence>
<name>A0AAD7M0T6_QUISA</name>
<dbReference type="AlphaFoldDB" id="A0AAD7M0T6"/>
<proteinExistence type="predicted"/>
<evidence type="ECO:0000256" key="1">
    <source>
        <dbReference type="SAM" id="MobiDB-lite"/>
    </source>
</evidence>
<dbReference type="Proteomes" id="UP001163823">
    <property type="component" value="Chromosome 5"/>
</dbReference>
<gene>
    <name evidence="2" type="ORF">O6P43_012075</name>
</gene>
<keyword evidence="3" id="KW-1185">Reference proteome</keyword>
<accession>A0AAD7M0T6</accession>
<protein>
    <submittedName>
        <fullName evidence="2">Uncharacterized protein</fullName>
    </submittedName>
</protein>
<evidence type="ECO:0000313" key="2">
    <source>
        <dbReference type="EMBL" id="KAJ7967879.1"/>
    </source>
</evidence>
<dbReference type="KEGG" id="qsa:O6P43_012075"/>
<comment type="caution">
    <text evidence="2">The sequence shown here is derived from an EMBL/GenBank/DDBJ whole genome shotgun (WGS) entry which is preliminary data.</text>
</comment>
<reference evidence="2" key="1">
    <citation type="journal article" date="2023" name="Science">
        <title>Elucidation of the pathway for biosynthesis of saponin adjuvants from the soapbark tree.</title>
        <authorList>
            <person name="Reed J."/>
            <person name="Orme A."/>
            <person name="El-Demerdash A."/>
            <person name="Owen C."/>
            <person name="Martin L.B.B."/>
            <person name="Misra R.C."/>
            <person name="Kikuchi S."/>
            <person name="Rejzek M."/>
            <person name="Martin A.C."/>
            <person name="Harkess A."/>
            <person name="Leebens-Mack J."/>
            <person name="Louveau T."/>
            <person name="Stephenson M.J."/>
            <person name="Osbourn A."/>
        </authorList>
    </citation>
    <scope>NUCLEOTIDE SEQUENCE</scope>
    <source>
        <strain evidence="2">S10</strain>
    </source>
</reference>
<organism evidence="2 3">
    <name type="scientific">Quillaja saponaria</name>
    <name type="common">Soap bark tree</name>
    <dbReference type="NCBI Taxonomy" id="32244"/>
    <lineage>
        <taxon>Eukaryota</taxon>
        <taxon>Viridiplantae</taxon>
        <taxon>Streptophyta</taxon>
        <taxon>Embryophyta</taxon>
        <taxon>Tracheophyta</taxon>
        <taxon>Spermatophyta</taxon>
        <taxon>Magnoliopsida</taxon>
        <taxon>eudicotyledons</taxon>
        <taxon>Gunneridae</taxon>
        <taxon>Pentapetalae</taxon>
        <taxon>rosids</taxon>
        <taxon>fabids</taxon>
        <taxon>Fabales</taxon>
        <taxon>Quillajaceae</taxon>
        <taxon>Quillaja</taxon>
    </lineage>
</organism>
<feature type="region of interest" description="Disordered" evidence="1">
    <location>
        <begin position="1"/>
        <end position="22"/>
    </location>
</feature>
<dbReference type="EMBL" id="JARAOO010000005">
    <property type="protein sequence ID" value="KAJ7967879.1"/>
    <property type="molecule type" value="Genomic_DNA"/>
</dbReference>
<sequence length="162" mass="18679">MEQEKNMKREREDANYDEKQSTKKQDIYGLNFNMNMEEVVQDNGSKTWEWDSTHLALGVFDFPWLKDGVVSKSEDYNYLDFEDEFSAVKAAASIDFSEEGYCLSETPEASIVHIPEEELGENVWKPFENNGLELETEGLDCIWASLLNQPLQQHQQNGGTRV</sequence>